<dbReference type="InterPro" id="IPR000085">
    <property type="entry name" value="RuvA"/>
</dbReference>
<feature type="non-terminal residue" evidence="6">
    <location>
        <position position="1"/>
    </location>
</feature>
<protein>
    <recommendedName>
        <fullName evidence="5">Helix-hairpin-helix DNA-binding motif class 1 domain-containing protein</fullName>
    </recommendedName>
</protein>
<evidence type="ECO:0000256" key="4">
    <source>
        <dbReference type="ARBA" id="ARBA00023204"/>
    </source>
</evidence>
<dbReference type="Gene3D" id="1.10.150.20">
    <property type="entry name" value="5' to 3' exonuclease, C-terminal subdomain"/>
    <property type="match status" value="1"/>
</dbReference>
<sequence length="155" mass="17172">SIELLTYLNVREDIMELYGFFDSSERYLFKQLTSVNGIGPKSALNILSGTSPNSFKKNIINGDIGSLTSIPGIGTKTAKRIIIELKDKFIDGGETVDLGFQLDSNEKDTIDDVVKVLLSLGYNRNLIDKAVSKIATKEVLKDDLENIIKMTLKKL</sequence>
<dbReference type="CDD" id="cd14332">
    <property type="entry name" value="UBA_RuvA_C"/>
    <property type="match status" value="1"/>
</dbReference>
<dbReference type="Pfam" id="PF14520">
    <property type="entry name" value="HHH_5"/>
    <property type="match status" value="1"/>
</dbReference>
<accession>A0A382I324</accession>
<keyword evidence="4" id="KW-0234">DNA repair</keyword>
<evidence type="ECO:0000256" key="3">
    <source>
        <dbReference type="ARBA" id="ARBA00023125"/>
    </source>
</evidence>
<evidence type="ECO:0000256" key="2">
    <source>
        <dbReference type="ARBA" id="ARBA00022763"/>
    </source>
</evidence>
<dbReference type="InterPro" id="IPR011114">
    <property type="entry name" value="RuvA_C"/>
</dbReference>
<dbReference type="HAMAP" id="MF_00031">
    <property type="entry name" value="DNA_HJ_migration_RuvA"/>
    <property type="match status" value="1"/>
</dbReference>
<dbReference type="SUPFAM" id="SSF46929">
    <property type="entry name" value="DNA helicase RuvA subunit, C-terminal domain"/>
    <property type="match status" value="1"/>
</dbReference>
<dbReference type="GO" id="GO:0006310">
    <property type="term" value="P:DNA recombination"/>
    <property type="evidence" value="ECO:0007669"/>
    <property type="project" value="InterPro"/>
</dbReference>
<dbReference type="InterPro" id="IPR003583">
    <property type="entry name" value="Hlx-hairpin-Hlx_DNA-bd_motif"/>
</dbReference>
<dbReference type="GO" id="GO:0006281">
    <property type="term" value="P:DNA repair"/>
    <property type="evidence" value="ECO:0007669"/>
    <property type="project" value="UniProtKB-KW"/>
</dbReference>
<dbReference type="NCBIfam" id="TIGR00084">
    <property type="entry name" value="ruvA"/>
    <property type="match status" value="1"/>
</dbReference>
<dbReference type="AlphaFoldDB" id="A0A382I324"/>
<dbReference type="Gene3D" id="1.10.8.10">
    <property type="entry name" value="DNA helicase RuvA subunit, C-terminal domain"/>
    <property type="match status" value="1"/>
</dbReference>
<keyword evidence="2" id="KW-0227">DNA damage</keyword>
<dbReference type="GO" id="GO:0009378">
    <property type="term" value="F:four-way junction helicase activity"/>
    <property type="evidence" value="ECO:0007669"/>
    <property type="project" value="InterPro"/>
</dbReference>
<dbReference type="SUPFAM" id="SSF47781">
    <property type="entry name" value="RuvA domain 2-like"/>
    <property type="match status" value="1"/>
</dbReference>
<proteinExistence type="inferred from homology"/>
<dbReference type="InterPro" id="IPR036267">
    <property type="entry name" value="RuvA_C_sf"/>
</dbReference>
<gene>
    <name evidence="6" type="ORF">METZ01_LOCUS246860</name>
</gene>
<evidence type="ECO:0000313" key="6">
    <source>
        <dbReference type="EMBL" id="SVB94006.1"/>
    </source>
</evidence>
<dbReference type="GO" id="GO:0003677">
    <property type="term" value="F:DNA binding"/>
    <property type="evidence" value="ECO:0007669"/>
    <property type="project" value="UniProtKB-KW"/>
</dbReference>
<dbReference type="SMART" id="SM00278">
    <property type="entry name" value="HhH1"/>
    <property type="match status" value="2"/>
</dbReference>
<name>A0A382I324_9ZZZZ</name>
<keyword evidence="1" id="KW-0963">Cytoplasm</keyword>
<dbReference type="GO" id="GO:0005524">
    <property type="term" value="F:ATP binding"/>
    <property type="evidence" value="ECO:0007669"/>
    <property type="project" value="InterPro"/>
</dbReference>
<feature type="domain" description="Helix-hairpin-helix DNA-binding motif class 1" evidence="5">
    <location>
        <begin position="30"/>
        <end position="49"/>
    </location>
</feature>
<organism evidence="6">
    <name type="scientific">marine metagenome</name>
    <dbReference type="NCBI Taxonomy" id="408172"/>
    <lineage>
        <taxon>unclassified sequences</taxon>
        <taxon>metagenomes</taxon>
        <taxon>ecological metagenomes</taxon>
    </lineage>
</organism>
<feature type="domain" description="Helix-hairpin-helix DNA-binding motif class 1" evidence="5">
    <location>
        <begin position="65"/>
        <end position="84"/>
    </location>
</feature>
<evidence type="ECO:0000259" key="5">
    <source>
        <dbReference type="SMART" id="SM00278"/>
    </source>
</evidence>
<dbReference type="EMBL" id="UINC01064901">
    <property type="protein sequence ID" value="SVB94006.1"/>
    <property type="molecule type" value="Genomic_DNA"/>
</dbReference>
<evidence type="ECO:0000256" key="1">
    <source>
        <dbReference type="ARBA" id="ARBA00022490"/>
    </source>
</evidence>
<reference evidence="6" key="1">
    <citation type="submission" date="2018-05" db="EMBL/GenBank/DDBJ databases">
        <authorList>
            <person name="Lanie J.A."/>
            <person name="Ng W.-L."/>
            <person name="Kazmierczak K.M."/>
            <person name="Andrzejewski T.M."/>
            <person name="Davidsen T.M."/>
            <person name="Wayne K.J."/>
            <person name="Tettelin H."/>
            <person name="Glass J.I."/>
            <person name="Rusch D."/>
            <person name="Podicherti R."/>
            <person name="Tsui H.-C.T."/>
            <person name="Winkler M.E."/>
        </authorList>
    </citation>
    <scope>NUCLEOTIDE SEQUENCE</scope>
</reference>
<keyword evidence="3" id="KW-0238">DNA-binding</keyword>
<dbReference type="Pfam" id="PF07499">
    <property type="entry name" value="RuvA_C"/>
    <property type="match status" value="1"/>
</dbReference>
<dbReference type="GO" id="GO:0009379">
    <property type="term" value="C:Holliday junction helicase complex"/>
    <property type="evidence" value="ECO:0007669"/>
    <property type="project" value="InterPro"/>
</dbReference>
<dbReference type="InterPro" id="IPR010994">
    <property type="entry name" value="RuvA_2-like"/>
</dbReference>